<name>A0ABW3ULY7_9BACL</name>
<feature type="domain" description="STAS" evidence="1">
    <location>
        <begin position="1"/>
        <end position="119"/>
    </location>
</feature>
<sequence>MSLRIRTEGPALIIDFAGAVDQHAEERYLRHRDWRQGLGDGRRTLILNFSEMSFIHSTGITMLVRLAQYGEEGQYQTFAYGLSEQYHKLFRLIGLTQHMMIYPDEYTLMRRLKSLEDIS</sequence>
<reference evidence="3" key="1">
    <citation type="journal article" date="2019" name="Int. J. Syst. Evol. Microbiol.">
        <title>The Global Catalogue of Microorganisms (GCM) 10K type strain sequencing project: providing services to taxonomists for standard genome sequencing and annotation.</title>
        <authorList>
            <consortium name="The Broad Institute Genomics Platform"/>
            <consortium name="The Broad Institute Genome Sequencing Center for Infectious Disease"/>
            <person name="Wu L."/>
            <person name="Ma J."/>
        </authorList>
    </citation>
    <scope>NUCLEOTIDE SEQUENCE [LARGE SCALE GENOMIC DNA]</scope>
    <source>
        <strain evidence="3">CCUG 53270</strain>
    </source>
</reference>
<evidence type="ECO:0000313" key="2">
    <source>
        <dbReference type="EMBL" id="MFD1222003.1"/>
    </source>
</evidence>
<dbReference type="Pfam" id="PF01740">
    <property type="entry name" value="STAS"/>
    <property type="match status" value="1"/>
</dbReference>
<evidence type="ECO:0000313" key="3">
    <source>
        <dbReference type="Proteomes" id="UP001597180"/>
    </source>
</evidence>
<dbReference type="PROSITE" id="PS50801">
    <property type="entry name" value="STAS"/>
    <property type="match status" value="1"/>
</dbReference>
<dbReference type="CDD" id="cd07043">
    <property type="entry name" value="STAS_anti-anti-sigma_factors"/>
    <property type="match status" value="1"/>
</dbReference>
<dbReference type="Gene3D" id="3.30.750.24">
    <property type="entry name" value="STAS domain"/>
    <property type="match status" value="1"/>
</dbReference>
<gene>
    <name evidence="2" type="ORF">ACFQ4B_17925</name>
</gene>
<dbReference type="InterPro" id="IPR036513">
    <property type="entry name" value="STAS_dom_sf"/>
</dbReference>
<dbReference type="PANTHER" id="PTHR33495">
    <property type="entry name" value="ANTI-SIGMA FACTOR ANTAGONIST TM_1081-RELATED-RELATED"/>
    <property type="match status" value="1"/>
</dbReference>
<dbReference type="EMBL" id="JBHTLU010000020">
    <property type="protein sequence ID" value="MFD1222003.1"/>
    <property type="molecule type" value="Genomic_DNA"/>
</dbReference>
<protein>
    <submittedName>
        <fullName evidence="2">STAS domain-containing protein</fullName>
    </submittedName>
</protein>
<accession>A0ABW3ULY7</accession>
<keyword evidence="3" id="KW-1185">Reference proteome</keyword>
<comment type="caution">
    <text evidence="2">The sequence shown here is derived from an EMBL/GenBank/DDBJ whole genome shotgun (WGS) entry which is preliminary data.</text>
</comment>
<dbReference type="Proteomes" id="UP001597180">
    <property type="component" value="Unassembled WGS sequence"/>
</dbReference>
<proteinExistence type="predicted"/>
<dbReference type="InterPro" id="IPR002645">
    <property type="entry name" value="STAS_dom"/>
</dbReference>
<dbReference type="RefSeq" id="WP_345593831.1">
    <property type="nucleotide sequence ID" value="NZ_BAABJG010000048.1"/>
</dbReference>
<organism evidence="2 3">
    <name type="scientific">Paenibacillus vulneris</name>
    <dbReference type="NCBI Taxonomy" id="1133364"/>
    <lineage>
        <taxon>Bacteria</taxon>
        <taxon>Bacillati</taxon>
        <taxon>Bacillota</taxon>
        <taxon>Bacilli</taxon>
        <taxon>Bacillales</taxon>
        <taxon>Paenibacillaceae</taxon>
        <taxon>Paenibacillus</taxon>
    </lineage>
</organism>
<evidence type="ECO:0000259" key="1">
    <source>
        <dbReference type="PROSITE" id="PS50801"/>
    </source>
</evidence>
<dbReference type="SUPFAM" id="SSF52091">
    <property type="entry name" value="SpoIIaa-like"/>
    <property type="match status" value="1"/>
</dbReference>